<evidence type="ECO:0000256" key="1">
    <source>
        <dbReference type="SAM" id="Phobius"/>
    </source>
</evidence>
<organism evidence="2 3">
    <name type="scientific">Portunus trituberculatus</name>
    <name type="common">Swimming crab</name>
    <name type="synonym">Neptunus trituberculatus</name>
    <dbReference type="NCBI Taxonomy" id="210409"/>
    <lineage>
        <taxon>Eukaryota</taxon>
        <taxon>Metazoa</taxon>
        <taxon>Ecdysozoa</taxon>
        <taxon>Arthropoda</taxon>
        <taxon>Crustacea</taxon>
        <taxon>Multicrustacea</taxon>
        <taxon>Malacostraca</taxon>
        <taxon>Eumalacostraca</taxon>
        <taxon>Eucarida</taxon>
        <taxon>Decapoda</taxon>
        <taxon>Pleocyemata</taxon>
        <taxon>Brachyura</taxon>
        <taxon>Eubrachyura</taxon>
        <taxon>Portunoidea</taxon>
        <taxon>Portunidae</taxon>
        <taxon>Portuninae</taxon>
        <taxon>Portunus</taxon>
    </lineage>
</organism>
<protein>
    <submittedName>
        <fullName evidence="2">Uncharacterized protein</fullName>
    </submittedName>
</protein>
<gene>
    <name evidence="2" type="ORF">E2C01_027205</name>
</gene>
<keyword evidence="1" id="KW-0472">Membrane</keyword>
<reference evidence="2 3" key="1">
    <citation type="submission" date="2019-05" db="EMBL/GenBank/DDBJ databases">
        <title>Another draft genome of Portunus trituberculatus and its Hox gene families provides insights of decapod evolution.</title>
        <authorList>
            <person name="Jeong J.-H."/>
            <person name="Song I."/>
            <person name="Kim S."/>
            <person name="Choi T."/>
            <person name="Kim D."/>
            <person name="Ryu S."/>
            <person name="Kim W."/>
        </authorList>
    </citation>
    <scope>NUCLEOTIDE SEQUENCE [LARGE SCALE GENOMIC DNA]</scope>
    <source>
        <tissue evidence="2">Muscle</tissue>
    </source>
</reference>
<evidence type="ECO:0000313" key="2">
    <source>
        <dbReference type="EMBL" id="MPC33839.1"/>
    </source>
</evidence>
<comment type="caution">
    <text evidence="2">The sequence shown here is derived from an EMBL/GenBank/DDBJ whole genome shotgun (WGS) entry which is preliminary data.</text>
</comment>
<dbReference type="AlphaFoldDB" id="A0A5B7EL16"/>
<feature type="transmembrane region" description="Helical" evidence="1">
    <location>
        <begin position="31"/>
        <end position="56"/>
    </location>
</feature>
<sequence length="64" mass="7099">MEHPTGFSLRLDALPGEADLNIREVGEYLRLVGIIVTIVIIIIIIFIIIIIIIIIITTKATCVQ</sequence>
<accession>A0A5B7EL16</accession>
<keyword evidence="1" id="KW-0812">Transmembrane</keyword>
<evidence type="ECO:0000313" key="3">
    <source>
        <dbReference type="Proteomes" id="UP000324222"/>
    </source>
</evidence>
<dbReference type="EMBL" id="VSRR010002921">
    <property type="protein sequence ID" value="MPC33839.1"/>
    <property type="molecule type" value="Genomic_DNA"/>
</dbReference>
<dbReference type="Proteomes" id="UP000324222">
    <property type="component" value="Unassembled WGS sequence"/>
</dbReference>
<keyword evidence="1" id="KW-1133">Transmembrane helix</keyword>
<keyword evidence="3" id="KW-1185">Reference proteome</keyword>
<proteinExistence type="predicted"/>
<name>A0A5B7EL16_PORTR</name>